<evidence type="ECO:0008006" key="3">
    <source>
        <dbReference type="Google" id="ProtNLM"/>
    </source>
</evidence>
<dbReference type="Proteomes" id="UP000567293">
    <property type="component" value="Unassembled WGS sequence"/>
</dbReference>
<dbReference type="AlphaFoldDB" id="A0A7V8SWG3"/>
<comment type="caution">
    <text evidence="1">The sequence shown here is derived from an EMBL/GenBank/DDBJ whole genome shotgun (WGS) entry which is preliminary data.</text>
</comment>
<evidence type="ECO:0000313" key="2">
    <source>
        <dbReference type="Proteomes" id="UP000567293"/>
    </source>
</evidence>
<gene>
    <name evidence="1" type="ORF">HRJ53_07665</name>
</gene>
<proteinExistence type="predicted"/>
<organism evidence="1 2">
    <name type="scientific">Candidatus Acidiferrum panamense</name>
    <dbReference type="NCBI Taxonomy" id="2741543"/>
    <lineage>
        <taxon>Bacteria</taxon>
        <taxon>Pseudomonadati</taxon>
        <taxon>Acidobacteriota</taxon>
        <taxon>Terriglobia</taxon>
        <taxon>Candidatus Acidiferrales</taxon>
        <taxon>Candidatus Acidiferrum</taxon>
    </lineage>
</organism>
<dbReference type="EMBL" id="JACDQQ010000739">
    <property type="protein sequence ID" value="MBA0084856.1"/>
    <property type="molecule type" value="Genomic_DNA"/>
</dbReference>
<sequence length="159" mass="16721">MAVSDWDPRYPVELQDYAWDCAAASTAWALQAAGLPWTEQLVIEGLGPSRISPASGLLDATGAGLVEWLASIGVTAENAPDASFDDLEAMAGFQPSVCGGRGWNHWTGVRMGGYAFDGDARGVILLANPSPGWLGVGQYLTSSASLPLGPFSAVWFTSW</sequence>
<reference evidence="1" key="1">
    <citation type="submission" date="2020-06" db="EMBL/GenBank/DDBJ databases">
        <title>Legume-microbial interactions unlock mineral nutrients during tropical forest succession.</title>
        <authorList>
            <person name="Epihov D.Z."/>
        </authorList>
    </citation>
    <scope>NUCLEOTIDE SEQUENCE [LARGE SCALE GENOMIC DNA]</scope>
    <source>
        <strain evidence="1">Pan2503</strain>
    </source>
</reference>
<keyword evidence="2" id="KW-1185">Reference proteome</keyword>
<evidence type="ECO:0000313" key="1">
    <source>
        <dbReference type="EMBL" id="MBA0084856.1"/>
    </source>
</evidence>
<protein>
    <recommendedName>
        <fullName evidence="3">Peptidase C39-like domain-containing protein</fullName>
    </recommendedName>
</protein>
<name>A0A7V8SWG3_9BACT</name>
<accession>A0A7V8SWG3</accession>